<evidence type="ECO:0000256" key="1">
    <source>
        <dbReference type="SAM" id="Phobius"/>
    </source>
</evidence>
<keyword evidence="3" id="KW-1185">Reference proteome</keyword>
<evidence type="ECO:0000313" key="2">
    <source>
        <dbReference type="EMBL" id="GAA0543371.1"/>
    </source>
</evidence>
<gene>
    <name evidence="2" type="ORF">GCM10009533_47920</name>
</gene>
<dbReference type="Proteomes" id="UP001500729">
    <property type="component" value="Unassembled WGS sequence"/>
</dbReference>
<dbReference type="RefSeq" id="WP_009944651.1">
    <property type="nucleotide sequence ID" value="NZ_BAAAGS010000036.1"/>
</dbReference>
<dbReference type="EMBL" id="BAAAGS010000036">
    <property type="protein sequence ID" value="GAA0543371.1"/>
    <property type="molecule type" value="Genomic_DNA"/>
</dbReference>
<comment type="caution">
    <text evidence="2">The sequence shown here is derived from an EMBL/GenBank/DDBJ whole genome shotgun (WGS) entry which is preliminary data.</text>
</comment>
<evidence type="ECO:0000313" key="3">
    <source>
        <dbReference type="Proteomes" id="UP001500729"/>
    </source>
</evidence>
<accession>A0ABN1DGY3</accession>
<keyword evidence="1" id="KW-0472">Membrane</keyword>
<protein>
    <recommendedName>
        <fullName evidence="4">Secreted protein</fullName>
    </recommendedName>
</protein>
<sequence length="181" mass="19383">MGTPFRTARIRRRSANVLRRGAWHGLVAGAAGVAVMTLAEKAEQAVTGRPDSHVPRRTLLRVPGSPVRPEGKNLTMHLGQGVLLGALRGVMADAGLRGGWASAMFGVVRLTNDQVLENVTGVGAPPWTWPRRELVIDLLHKAIYAYATGAVADRLAARLGDAPGLRHARLREGRHPHVGPV</sequence>
<feature type="transmembrane region" description="Helical" evidence="1">
    <location>
        <begin position="21"/>
        <end position="39"/>
    </location>
</feature>
<keyword evidence="1" id="KW-0812">Transmembrane</keyword>
<organism evidence="2 3">
    <name type="scientific">Saccharopolyspora erythraea</name>
    <name type="common">Streptomyces erythraeus</name>
    <dbReference type="NCBI Taxonomy" id="1836"/>
    <lineage>
        <taxon>Bacteria</taxon>
        <taxon>Bacillati</taxon>
        <taxon>Actinomycetota</taxon>
        <taxon>Actinomycetes</taxon>
        <taxon>Pseudonocardiales</taxon>
        <taxon>Pseudonocardiaceae</taxon>
        <taxon>Saccharopolyspora</taxon>
    </lineage>
</organism>
<keyword evidence="1" id="KW-1133">Transmembrane helix</keyword>
<evidence type="ECO:0008006" key="4">
    <source>
        <dbReference type="Google" id="ProtNLM"/>
    </source>
</evidence>
<proteinExistence type="predicted"/>
<name>A0ABN1DGY3_SACER</name>
<reference evidence="2 3" key="1">
    <citation type="journal article" date="2019" name="Int. J. Syst. Evol. Microbiol.">
        <title>The Global Catalogue of Microorganisms (GCM) 10K type strain sequencing project: providing services to taxonomists for standard genome sequencing and annotation.</title>
        <authorList>
            <consortium name="The Broad Institute Genomics Platform"/>
            <consortium name="The Broad Institute Genome Sequencing Center for Infectious Disease"/>
            <person name="Wu L."/>
            <person name="Ma J."/>
        </authorList>
    </citation>
    <scope>NUCLEOTIDE SEQUENCE [LARGE SCALE GENOMIC DNA]</scope>
    <source>
        <strain evidence="2 3">JCM 10303</strain>
    </source>
</reference>